<dbReference type="EMBL" id="CP121687">
    <property type="protein sequence ID" value="WZL69001.1"/>
    <property type="molecule type" value="Genomic_DNA"/>
</dbReference>
<dbReference type="PANTHER" id="PTHR42756:SF1">
    <property type="entry name" value="TRANSCRIPTIONAL REPRESSOR OF EMRAB OPERON"/>
    <property type="match status" value="1"/>
</dbReference>
<dbReference type="Proteomes" id="UP001486565">
    <property type="component" value="Chromosome"/>
</dbReference>
<evidence type="ECO:0000256" key="1">
    <source>
        <dbReference type="ARBA" id="ARBA00023015"/>
    </source>
</evidence>
<evidence type="ECO:0000256" key="3">
    <source>
        <dbReference type="ARBA" id="ARBA00023163"/>
    </source>
</evidence>
<organism evidence="5 6">
    <name type="scientific">Defluviitalea saccharophila</name>
    <dbReference type="NCBI Taxonomy" id="879970"/>
    <lineage>
        <taxon>Bacteria</taxon>
        <taxon>Bacillati</taxon>
        <taxon>Bacillota</taxon>
        <taxon>Clostridia</taxon>
        <taxon>Lachnospirales</taxon>
        <taxon>Defluviitaleaceae</taxon>
        <taxon>Defluviitalea</taxon>
    </lineage>
</organism>
<dbReference type="SUPFAM" id="SSF46785">
    <property type="entry name" value="Winged helix' DNA-binding domain"/>
    <property type="match status" value="1"/>
</dbReference>
<keyword evidence="3" id="KW-0804">Transcription</keyword>
<evidence type="ECO:0000256" key="2">
    <source>
        <dbReference type="ARBA" id="ARBA00023125"/>
    </source>
</evidence>
<evidence type="ECO:0000313" key="6">
    <source>
        <dbReference type="Proteomes" id="UP001486565"/>
    </source>
</evidence>
<dbReference type="InterPro" id="IPR036390">
    <property type="entry name" value="WH_DNA-bd_sf"/>
</dbReference>
<dbReference type="PROSITE" id="PS50995">
    <property type="entry name" value="HTH_MARR_2"/>
    <property type="match status" value="1"/>
</dbReference>
<name>A0ABZ2Y4P3_9FIRM</name>
<keyword evidence="1" id="KW-0805">Transcription regulation</keyword>
<dbReference type="PRINTS" id="PR00598">
    <property type="entry name" value="HTHMARR"/>
</dbReference>
<dbReference type="PANTHER" id="PTHR42756">
    <property type="entry name" value="TRANSCRIPTIONAL REGULATOR, MARR"/>
    <property type="match status" value="1"/>
</dbReference>
<dbReference type="SMART" id="SM00347">
    <property type="entry name" value="HTH_MARR"/>
    <property type="match status" value="1"/>
</dbReference>
<dbReference type="Pfam" id="PF01047">
    <property type="entry name" value="MarR"/>
    <property type="match status" value="1"/>
</dbReference>
<protein>
    <submittedName>
        <fullName evidence="5">MarR family transcriptional regulator</fullName>
    </submittedName>
</protein>
<dbReference type="RefSeq" id="WP_341876005.1">
    <property type="nucleotide sequence ID" value="NZ_CP121687.1"/>
</dbReference>
<dbReference type="InterPro" id="IPR036388">
    <property type="entry name" value="WH-like_DNA-bd_sf"/>
</dbReference>
<gene>
    <name evidence="5" type="ORF">QBE51_09240</name>
</gene>
<dbReference type="InterPro" id="IPR000835">
    <property type="entry name" value="HTH_MarR-typ"/>
</dbReference>
<proteinExistence type="predicted"/>
<accession>A0ABZ2Y4P3</accession>
<keyword evidence="6" id="KW-1185">Reference proteome</keyword>
<feature type="domain" description="HTH marR-type" evidence="4">
    <location>
        <begin position="2"/>
        <end position="142"/>
    </location>
</feature>
<evidence type="ECO:0000259" key="4">
    <source>
        <dbReference type="PROSITE" id="PS50995"/>
    </source>
</evidence>
<dbReference type="Gene3D" id="1.10.10.10">
    <property type="entry name" value="Winged helix-like DNA-binding domain superfamily/Winged helix DNA-binding domain"/>
    <property type="match status" value="1"/>
</dbReference>
<keyword evidence="2" id="KW-0238">DNA-binding</keyword>
<evidence type="ECO:0000313" key="5">
    <source>
        <dbReference type="EMBL" id="WZL69001.1"/>
    </source>
</evidence>
<sequence length="142" mass="16808">MDDVLMEYLTQIISNISENQSAILRERQLDCRLSPNEIRIIEIVGSSNKPKMMKDIAEIMSMTKGGMTFLIDKLEKKGIVRRKQNDFDRRVLHIELTEEGQKIYKEYNRSKYAVLYKWVEDMNDSTKKIMAEEFHKVLKMVE</sequence>
<reference evidence="5 6" key="1">
    <citation type="submission" date="2023-03" db="EMBL/GenBank/DDBJ databases">
        <title>Novel Species.</title>
        <authorList>
            <person name="Ma S."/>
        </authorList>
    </citation>
    <scope>NUCLEOTIDE SEQUENCE [LARGE SCALE GENOMIC DNA]</scope>
    <source>
        <strain evidence="5 6">LIND6LT2</strain>
    </source>
</reference>